<name>A0A848HN96_9BURK</name>
<keyword evidence="1" id="KW-0472">Membrane</keyword>
<evidence type="ECO:0000313" key="2">
    <source>
        <dbReference type="EMBL" id="NML62732.1"/>
    </source>
</evidence>
<evidence type="ECO:0000313" key="3">
    <source>
        <dbReference type="Proteomes" id="UP000583752"/>
    </source>
</evidence>
<sequence>MKKIAPFIILFLVALIAWDMLADTSGFHMDIDGDEFDGPLGALLGLLFGSLGLIIGTIVALCVGALLVVVFAGVGVLLVGALALAASLGLLAVSPLLLPILIPVAIIWFFVSRSRRNRIKDEAPAV</sequence>
<feature type="transmembrane region" description="Helical" evidence="1">
    <location>
        <begin position="66"/>
        <end position="86"/>
    </location>
</feature>
<keyword evidence="1" id="KW-0812">Transmembrane</keyword>
<evidence type="ECO:0000256" key="1">
    <source>
        <dbReference type="SAM" id="Phobius"/>
    </source>
</evidence>
<proteinExistence type="predicted"/>
<dbReference type="AlphaFoldDB" id="A0A848HN96"/>
<dbReference type="EMBL" id="JABBGG010000010">
    <property type="protein sequence ID" value="NML62732.1"/>
    <property type="molecule type" value="Genomic_DNA"/>
</dbReference>
<accession>A0A848HN96</accession>
<dbReference type="Proteomes" id="UP000583752">
    <property type="component" value="Unassembled WGS sequence"/>
</dbReference>
<feature type="transmembrane region" description="Helical" evidence="1">
    <location>
        <begin position="38"/>
        <end position="59"/>
    </location>
</feature>
<protein>
    <submittedName>
        <fullName evidence="2">Uncharacterized protein</fullName>
    </submittedName>
</protein>
<comment type="caution">
    <text evidence="2">The sequence shown here is derived from an EMBL/GenBank/DDBJ whole genome shotgun (WGS) entry which is preliminary data.</text>
</comment>
<reference evidence="2 3" key="1">
    <citation type="submission" date="2020-04" db="EMBL/GenBank/DDBJ databases">
        <title>Massilia sp. RP-1-19 isolated from soil.</title>
        <authorList>
            <person name="Dahal R.H."/>
        </authorList>
    </citation>
    <scope>NUCLEOTIDE SEQUENCE [LARGE SCALE GENOMIC DNA]</scope>
    <source>
        <strain evidence="2 3">RP-1-19</strain>
    </source>
</reference>
<keyword evidence="1" id="KW-1133">Transmembrane helix</keyword>
<dbReference type="RefSeq" id="WP_169467997.1">
    <property type="nucleotide sequence ID" value="NZ_JABBGG010000010.1"/>
</dbReference>
<organism evidence="2 3">
    <name type="scientific">Massilia polaris</name>
    <dbReference type="NCBI Taxonomy" id="2728846"/>
    <lineage>
        <taxon>Bacteria</taxon>
        <taxon>Pseudomonadati</taxon>
        <taxon>Pseudomonadota</taxon>
        <taxon>Betaproteobacteria</taxon>
        <taxon>Burkholderiales</taxon>
        <taxon>Oxalobacteraceae</taxon>
        <taxon>Telluria group</taxon>
        <taxon>Massilia</taxon>
    </lineage>
</organism>
<keyword evidence="3" id="KW-1185">Reference proteome</keyword>
<feature type="transmembrane region" description="Helical" evidence="1">
    <location>
        <begin position="92"/>
        <end position="111"/>
    </location>
</feature>
<gene>
    <name evidence="2" type="ORF">HHL21_16925</name>
</gene>